<evidence type="ECO:0000313" key="4">
    <source>
        <dbReference type="Proteomes" id="UP000220340"/>
    </source>
</evidence>
<comment type="caution">
    <text evidence="1">The sequence shown here is derived from an EMBL/GenBank/DDBJ whole genome shotgun (WGS) entry which is preliminary data.</text>
</comment>
<proteinExistence type="predicted"/>
<keyword evidence="4" id="KW-1185">Reference proteome</keyword>
<dbReference type="EMBL" id="PDCR01000037">
    <property type="protein sequence ID" value="PEG52084.1"/>
    <property type="molecule type" value="Genomic_DNA"/>
</dbReference>
<dbReference type="AlphaFoldDB" id="A0A1T3WMD9"/>
<protein>
    <submittedName>
        <fullName evidence="2">DNA-binding protein</fullName>
    </submittedName>
</protein>
<dbReference type="Proteomes" id="UP000220340">
    <property type="component" value="Unassembled WGS sequence"/>
</dbReference>
<dbReference type="Proteomes" id="UP000191039">
    <property type="component" value="Unassembled WGS sequence"/>
</dbReference>
<dbReference type="EMBL" id="MIJD01000027">
    <property type="protein sequence ID" value="OPE55556.1"/>
    <property type="molecule type" value="Genomic_DNA"/>
</dbReference>
<reference evidence="2 4" key="2">
    <citation type="submission" date="2017-10" db="EMBL/GenBank/DDBJ databases">
        <title>The new phylogeny of genus Mycobacterium.</title>
        <authorList>
            <person name="Tortoli E."/>
            <person name="Trovato A."/>
            <person name="Cirillo D.M."/>
        </authorList>
    </citation>
    <scope>NUCLEOTIDE SEQUENCE [LARGE SCALE GENOMIC DNA]</scope>
    <source>
        <strain evidence="2 4">IP141170001</strain>
    </source>
</reference>
<dbReference type="GO" id="GO:0003677">
    <property type="term" value="F:DNA binding"/>
    <property type="evidence" value="ECO:0007669"/>
    <property type="project" value="UniProtKB-KW"/>
</dbReference>
<evidence type="ECO:0000313" key="1">
    <source>
        <dbReference type="EMBL" id="OPE55556.1"/>
    </source>
</evidence>
<reference evidence="1 3" key="1">
    <citation type="submission" date="2016-09" db="EMBL/GenBank/DDBJ databases">
        <title>genome sequences of unsequenced Mycobacteria.</title>
        <authorList>
            <person name="Greninger A.L."/>
            <person name="Jerome K.R."/>
            <person name="Mcnair B."/>
            <person name="Wallis C."/>
            <person name="Fang F."/>
        </authorList>
    </citation>
    <scope>NUCLEOTIDE SEQUENCE [LARGE SCALE GENOMIC DNA]</scope>
    <source>
        <strain evidence="1 3">BM1</strain>
    </source>
</reference>
<evidence type="ECO:0000313" key="2">
    <source>
        <dbReference type="EMBL" id="PEG52084.1"/>
    </source>
</evidence>
<gene>
    <name evidence="1" type="ORF">BV510_04510</name>
    <name evidence="2" type="ORF">CRI78_23380</name>
</gene>
<accession>A0A1T3WMD9</accession>
<name>A0A1T3WMD9_9MYCO</name>
<sequence>MKESLAQPAEVACYLRTTAAALAQMRWRGTGPAFIRIGRRVLYRWDDVESFLVEHRCKEGERREGNR</sequence>
<dbReference type="OrthoDB" id="5524782at2"/>
<keyword evidence="2" id="KW-0238">DNA-binding</keyword>
<organism evidence="1 3">
    <name type="scientific">Mycolicibacterium diernhoferi</name>
    <dbReference type="NCBI Taxonomy" id="1801"/>
    <lineage>
        <taxon>Bacteria</taxon>
        <taxon>Bacillati</taxon>
        <taxon>Actinomycetota</taxon>
        <taxon>Actinomycetes</taxon>
        <taxon>Mycobacteriales</taxon>
        <taxon>Mycobacteriaceae</taxon>
        <taxon>Mycolicibacterium</taxon>
    </lineage>
</organism>
<evidence type="ECO:0000313" key="3">
    <source>
        <dbReference type="Proteomes" id="UP000191039"/>
    </source>
</evidence>